<protein>
    <submittedName>
        <fullName evidence="2">Uncharacterized protein</fullName>
    </submittedName>
</protein>
<feature type="region of interest" description="Disordered" evidence="1">
    <location>
        <begin position="253"/>
        <end position="280"/>
    </location>
</feature>
<feature type="compositionally biased region" description="Low complexity" evidence="1">
    <location>
        <begin position="63"/>
        <end position="73"/>
    </location>
</feature>
<feature type="region of interest" description="Disordered" evidence="1">
    <location>
        <begin position="125"/>
        <end position="150"/>
    </location>
</feature>
<organism evidence="2 3">
    <name type="scientific">Mycena pura</name>
    <dbReference type="NCBI Taxonomy" id="153505"/>
    <lineage>
        <taxon>Eukaryota</taxon>
        <taxon>Fungi</taxon>
        <taxon>Dikarya</taxon>
        <taxon>Basidiomycota</taxon>
        <taxon>Agaricomycotina</taxon>
        <taxon>Agaricomycetes</taxon>
        <taxon>Agaricomycetidae</taxon>
        <taxon>Agaricales</taxon>
        <taxon>Marasmiineae</taxon>
        <taxon>Mycenaceae</taxon>
        <taxon>Mycena</taxon>
    </lineage>
</organism>
<dbReference type="AlphaFoldDB" id="A0AAD6Y2V7"/>
<comment type="caution">
    <text evidence="2">The sequence shown here is derived from an EMBL/GenBank/DDBJ whole genome shotgun (WGS) entry which is preliminary data.</text>
</comment>
<feature type="region of interest" description="Disordered" evidence="1">
    <location>
        <begin position="1"/>
        <end position="97"/>
    </location>
</feature>
<keyword evidence="3" id="KW-1185">Reference proteome</keyword>
<proteinExistence type="predicted"/>
<evidence type="ECO:0000313" key="3">
    <source>
        <dbReference type="Proteomes" id="UP001219525"/>
    </source>
</evidence>
<evidence type="ECO:0000256" key="1">
    <source>
        <dbReference type="SAM" id="MobiDB-lite"/>
    </source>
</evidence>
<reference evidence="2" key="1">
    <citation type="submission" date="2023-03" db="EMBL/GenBank/DDBJ databases">
        <title>Massive genome expansion in bonnet fungi (Mycena s.s.) driven by repeated elements and novel gene families across ecological guilds.</title>
        <authorList>
            <consortium name="Lawrence Berkeley National Laboratory"/>
            <person name="Harder C.B."/>
            <person name="Miyauchi S."/>
            <person name="Viragh M."/>
            <person name="Kuo A."/>
            <person name="Thoen E."/>
            <person name="Andreopoulos B."/>
            <person name="Lu D."/>
            <person name="Skrede I."/>
            <person name="Drula E."/>
            <person name="Henrissat B."/>
            <person name="Morin E."/>
            <person name="Kohler A."/>
            <person name="Barry K."/>
            <person name="LaButti K."/>
            <person name="Morin E."/>
            <person name="Salamov A."/>
            <person name="Lipzen A."/>
            <person name="Mereny Z."/>
            <person name="Hegedus B."/>
            <person name="Baldrian P."/>
            <person name="Stursova M."/>
            <person name="Weitz H."/>
            <person name="Taylor A."/>
            <person name="Grigoriev I.V."/>
            <person name="Nagy L.G."/>
            <person name="Martin F."/>
            <person name="Kauserud H."/>
        </authorList>
    </citation>
    <scope>NUCLEOTIDE SEQUENCE</scope>
    <source>
        <strain evidence="2">9144</strain>
    </source>
</reference>
<dbReference type="EMBL" id="JARJCW010000083">
    <property type="protein sequence ID" value="KAJ7196525.1"/>
    <property type="molecule type" value="Genomic_DNA"/>
</dbReference>
<name>A0AAD6Y2V7_9AGAR</name>
<evidence type="ECO:0000313" key="2">
    <source>
        <dbReference type="EMBL" id="KAJ7196525.1"/>
    </source>
</evidence>
<sequence>MSMTSSSGSVDVPTARPAHASPLREGVTFVAPGWGEGATTRTASEGGASATTHVVRLPGHTVSDSSASSSGSSRKSKSKKERRVKETTPAIDGDDQEKILIVLLDDKDDRTRKLNDDESWHGLERRISTRSTRSTSGKSTPPSSVHVSPWLGPLMHLEEDVTYVHTEEHSDDYDSEPEPEQSTVAPIQNLLFSLGSLGYLSPEAAVRAGAPSPYGSYTSLPSSVYGSPSAGAAPLVGYSNPYASPSQGSPYRAAYPMLSPSRSHTPPSPSAHAQSPWASPGGGASVGYPPTNYVSPSPAGYMSPYASPAPAGYASPYASPAPAGYASPYASPAPAGYASPYASPSAAYMSPAAGYSNVAAEYSSPYVSSLYGTGMPLSRPASASSL</sequence>
<feature type="compositionally biased region" description="Low complexity" evidence="1">
    <location>
        <begin position="129"/>
        <end position="144"/>
    </location>
</feature>
<gene>
    <name evidence="2" type="ORF">GGX14DRAFT_473367</name>
</gene>
<accession>A0AAD6Y2V7</accession>
<feature type="compositionally biased region" description="Low complexity" evidence="1">
    <location>
        <begin position="259"/>
        <end position="279"/>
    </location>
</feature>
<dbReference type="Proteomes" id="UP001219525">
    <property type="component" value="Unassembled WGS sequence"/>
</dbReference>
<feature type="non-terminal residue" evidence="2">
    <location>
        <position position="386"/>
    </location>
</feature>